<dbReference type="RefSeq" id="WP_068327658.1">
    <property type="nucleotide sequence ID" value="NZ_LVHF01000012.1"/>
</dbReference>
<gene>
    <name evidence="2" type="ORF">A3K86_03335</name>
</gene>
<keyword evidence="3" id="KW-1185">Reference proteome</keyword>
<dbReference type="InterPro" id="IPR002109">
    <property type="entry name" value="Glutaredoxin"/>
</dbReference>
<dbReference type="SUPFAM" id="SSF52833">
    <property type="entry name" value="Thioredoxin-like"/>
    <property type="match status" value="1"/>
</dbReference>
<organism evidence="2 3">
    <name type="scientific">Photobacterium jeanii</name>
    <dbReference type="NCBI Taxonomy" id="858640"/>
    <lineage>
        <taxon>Bacteria</taxon>
        <taxon>Pseudomonadati</taxon>
        <taxon>Pseudomonadota</taxon>
        <taxon>Gammaproteobacteria</taxon>
        <taxon>Vibrionales</taxon>
        <taxon>Vibrionaceae</taxon>
        <taxon>Photobacterium</taxon>
    </lineage>
</organism>
<comment type="caution">
    <text evidence="2">The sequence shown here is derived from an EMBL/GenBank/DDBJ whole genome shotgun (WGS) entry which is preliminary data.</text>
</comment>
<dbReference type="InterPro" id="IPR036249">
    <property type="entry name" value="Thioredoxin-like_sf"/>
</dbReference>
<dbReference type="PROSITE" id="PS51354">
    <property type="entry name" value="GLUTAREDOXIN_2"/>
    <property type="match status" value="1"/>
</dbReference>
<evidence type="ECO:0000313" key="3">
    <source>
        <dbReference type="Proteomes" id="UP000078503"/>
    </source>
</evidence>
<feature type="domain" description="Glutaredoxin" evidence="1">
    <location>
        <begin position="4"/>
        <end position="60"/>
    </location>
</feature>
<dbReference type="EMBL" id="LVHF01000012">
    <property type="protein sequence ID" value="OAN17965.1"/>
    <property type="molecule type" value="Genomic_DNA"/>
</dbReference>
<dbReference type="CDD" id="cd02976">
    <property type="entry name" value="NrdH"/>
    <property type="match status" value="1"/>
</dbReference>
<reference evidence="2 3" key="1">
    <citation type="submission" date="2016-03" db="EMBL/GenBank/DDBJ databases">
        <title>Photobacterium proteolyticum sp. nov. a protease producing bacterium isolated from ocean sediments of Laizhou Bay.</title>
        <authorList>
            <person name="Li Y."/>
        </authorList>
    </citation>
    <scope>NUCLEOTIDE SEQUENCE [LARGE SCALE GENOMIC DNA]</scope>
    <source>
        <strain evidence="2 3">R-40508</strain>
    </source>
</reference>
<protein>
    <submittedName>
        <fullName evidence="2">NrdH-redoxin</fullName>
    </submittedName>
</protein>
<dbReference type="STRING" id="858640.A3K86_03335"/>
<sequence>MKKITLYVKDKCAHCKDAQRYLDSKHIPYRLVNAAAPKAQKELSAMRARSIPVLKIGDQVMIGWNAKNFDKILKSKD</sequence>
<dbReference type="OrthoDB" id="9795531at2"/>
<evidence type="ECO:0000259" key="1">
    <source>
        <dbReference type="Pfam" id="PF00462"/>
    </source>
</evidence>
<dbReference type="Pfam" id="PF00462">
    <property type="entry name" value="Glutaredoxin"/>
    <property type="match status" value="1"/>
</dbReference>
<accession>A0A178KLT6</accession>
<dbReference type="AlphaFoldDB" id="A0A178KLT6"/>
<proteinExistence type="predicted"/>
<name>A0A178KLT6_9GAMM</name>
<evidence type="ECO:0000313" key="2">
    <source>
        <dbReference type="EMBL" id="OAN17965.1"/>
    </source>
</evidence>
<dbReference type="Proteomes" id="UP000078503">
    <property type="component" value="Unassembled WGS sequence"/>
</dbReference>
<dbReference type="Gene3D" id="3.40.30.10">
    <property type="entry name" value="Glutaredoxin"/>
    <property type="match status" value="1"/>
</dbReference>